<feature type="compositionally biased region" description="Polar residues" evidence="5">
    <location>
        <begin position="494"/>
        <end position="510"/>
    </location>
</feature>
<feature type="region of interest" description="Disordered" evidence="5">
    <location>
        <begin position="785"/>
        <end position="806"/>
    </location>
</feature>
<proteinExistence type="predicted"/>
<evidence type="ECO:0000256" key="4">
    <source>
        <dbReference type="PROSITE-ProRule" id="PRU00175"/>
    </source>
</evidence>
<feature type="region of interest" description="Disordered" evidence="5">
    <location>
        <begin position="92"/>
        <end position="136"/>
    </location>
</feature>
<keyword evidence="1" id="KW-0479">Metal-binding</keyword>
<evidence type="ECO:0000259" key="6">
    <source>
        <dbReference type="PROSITE" id="PS50089"/>
    </source>
</evidence>
<feature type="compositionally biased region" description="Pro residues" evidence="5">
    <location>
        <begin position="789"/>
        <end position="806"/>
    </location>
</feature>
<dbReference type="PANTHER" id="PTHR45969:SF55">
    <property type="entry name" value="OS07G0686300 PROTEIN"/>
    <property type="match status" value="1"/>
</dbReference>
<evidence type="ECO:0000313" key="8">
    <source>
        <dbReference type="Proteomes" id="UP000320333"/>
    </source>
</evidence>
<feature type="region of interest" description="Disordered" evidence="5">
    <location>
        <begin position="624"/>
        <end position="661"/>
    </location>
</feature>
<comment type="caution">
    <text evidence="7">The sequence shown here is derived from an EMBL/GenBank/DDBJ whole genome shotgun (WGS) entry which is preliminary data.</text>
</comment>
<dbReference type="Pfam" id="PF13639">
    <property type="entry name" value="zf-RING_2"/>
    <property type="match status" value="1"/>
</dbReference>
<protein>
    <recommendedName>
        <fullName evidence="6">RING-type domain-containing protein</fullName>
    </recommendedName>
</protein>
<feature type="compositionally biased region" description="Low complexity" evidence="5">
    <location>
        <begin position="863"/>
        <end position="874"/>
    </location>
</feature>
<feature type="region of interest" description="Disordered" evidence="5">
    <location>
        <begin position="990"/>
        <end position="1125"/>
    </location>
</feature>
<name>A0A507ENP6_9FUNG</name>
<keyword evidence="8" id="KW-1185">Reference proteome</keyword>
<evidence type="ECO:0000313" key="7">
    <source>
        <dbReference type="EMBL" id="TPX65899.1"/>
    </source>
</evidence>
<keyword evidence="2 4" id="KW-0863">Zinc-finger</keyword>
<dbReference type="GO" id="GO:0008270">
    <property type="term" value="F:zinc ion binding"/>
    <property type="evidence" value="ECO:0007669"/>
    <property type="project" value="UniProtKB-KW"/>
</dbReference>
<dbReference type="AlphaFoldDB" id="A0A507ENP6"/>
<feature type="compositionally biased region" description="Low complexity" evidence="5">
    <location>
        <begin position="637"/>
        <end position="647"/>
    </location>
</feature>
<feature type="region of interest" description="Disordered" evidence="5">
    <location>
        <begin position="1"/>
        <end position="79"/>
    </location>
</feature>
<evidence type="ECO:0000256" key="1">
    <source>
        <dbReference type="ARBA" id="ARBA00022723"/>
    </source>
</evidence>
<dbReference type="InterPro" id="IPR013083">
    <property type="entry name" value="Znf_RING/FYVE/PHD"/>
</dbReference>
<keyword evidence="3" id="KW-0862">Zinc</keyword>
<dbReference type="EMBL" id="QEAP01000466">
    <property type="protein sequence ID" value="TPX65899.1"/>
    <property type="molecule type" value="Genomic_DNA"/>
</dbReference>
<dbReference type="Proteomes" id="UP000320333">
    <property type="component" value="Unassembled WGS sequence"/>
</dbReference>
<evidence type="ECO:0000256" key="5">
    <source>
        <dbReference type="SAM" id="MobiDB-lite"/>
    </source>
</evidence>
<dbReference type="SUPFAM" id="SSF57850">
    <property type="entry name" value="RING/U-box"/>
    <property type="match status" value="1"/>
</dbReference>
<feature type="compositionally biased region" description="Polar residues" evidence="5">
    <location>
        <begin position="566"/>
        <end position="590"/>
    </location>
</feature>
<dbReference type="OrthoDB" id="8062037at2759"/>
<feature type="compositionally biased region" description="Polar residues" evidence="5">
    <location>
        <begin position="8"/>
        <end position="39"/>
    </location>
</feature>
<dbReference type="STRING" id="246404.A0A507ENP6"/>
<dbReference type="PANTHER" id="PTHR45969">
    <property type="entry name" value="RING ZINC FINGER PROTEIN-RELATED"/>
    <property type="match status" value="1"/>
</dbReference>
<feature type="region of interest" description="Disordered" evidence="5">
    <location>
        <begin position="819"/>
        <end position="898"/>
    </location>
</feature>
<organism evidence="7 8">
    <name type="scientific">Chytriomyces confervae</name>
    <dbReference type="NCBI Taxonomy" id="246404"/>
    <lineage>
        <taxon>Eukaryota</taxon>
        <taxon>Fungi</taxon>
        <taxon>Fungi incertae sedis</taxon>
        <taxon>Chytridiomycota</taxon>
        <taxon>Chytridiomycota incertae sedis</taxon>
        <taxon>Chytridiomycetes</taxon>
        <taxon>Chytridiales</taxon>
        <taxon>Chytriomycetaceae</taxon>
        <taxon>Chytriomyces</taxon>
    </lineage>
</organism>
<dbReference type="CDD" id="cd16461">
    <property type="entry name" value="RING-H2_EL5-like"/>
    <property type="match status" value="1"/>
</dbReference>
<dbReference type="InterPro" id="IPR001841">
    <property type="entry name" value="Znf_RING"/>
</dbReference>
<feature type="region of interest" description="Disordered" evidence="5">
    <location>
        <begin position="918"/>
        <end position="971"/>
    </location>
</feature>
<feature type="compositionally biased region" description="Polar residues" evidence="5">
    <location>
        <begin position="885"/>
        <end position="895"/>
    </location>
</feature>
<feature type="region of interest" description="Disordered" evidence="5">
    <location>
        <begin position="382"/>
        <end position="404"/>
    </location>
</feature>
<sequence>MRRRMPQSLASMNRSLSSGQSKHPPNSSLLNDHVPSSSGEHAPPVEYEVSPSTGSNEATPPLSPEQESREIAQEEDEFEGTLNAVAASSFLSSGNVYSDDGPGESVETDGVTPNLGVVDMGSSSNSGLSSADSTSNKLPSVFDVVLSNPDFESLVELSTPEDEPPALGSDLREEQIIQASPQVDHVQPATSSLVEDHAVADHAVEDHAVEDHAAEDHAVENHAVEDYAVEDLAVEDYAVEDHTVEDLPAEDHAVEDLPAEDHAVENHAVEDYAVEDHAVEDLAVEDLAVEDHAVEGHAVEVQIEAVEAQPALPPEDSDYNIPIGISLSADELAQFDEPSHDFAQFSLENEMRRAGDMHSSEDSLFLGMGFGRPLQSEIVAESGSAGMNDQHEIDSEPQPTPTISEPASEIMHPDRGELLDNLLRAAALGDQESEAAMLNTLLESNAEAFSTHQNQPSDVLQDSLEASGGRMPDFVTDSGSDESSGLIPEHPIASTESSVQTSDSTSNPDTQIHRANIEQPVSGDQAHNQADEEPHAQPPRSRPMLILMERPSFQSRTPDGAEPLAPTQSGESSSQDLSGTSSPGDSQQNPPNLPQQRMRMIIFLEGPDGLPHVLRIEGPAIPGISVPASEAHPNQNGTEATATAGTGQPLPDGEQAPTGGNDYDQLLRLAEMIGPARPRHAHLSDVQAQLPIVHFSPSRLEEKEQENAFTNADGDSAQLDEKEQLGGLLGETKEKCTVCLMDYDVGDEMRILKCHHGFHVDCIDQWLTSHVNSCPVCRAPGVEVTREPVPQPRPQMEPGNHGPPPAFIAALLRHILSRPPASQSSAPPSDDPTATTNQAAGTTSNREPGSPNVTPEQTADVLSTASRTSTNTHRSNTREQPENPPSNADTEQNQQQRRHQALFQAAMLPLIASMILGGGNGPVPDGPAPSTPDRTDGRNNAPVSPPLTPPEMDRTNSIGSINGRPVFGPQRPPVPSLADLFLRMAGEIAAGLGSPPRTENGRDTDESDNDGSENAAHGDAGGASFGVDFASREDAENGAANDGDDEHEDDYVDESENSEMDSDEEFIGTIDALGRLFELLGQMTDDDNSDDENEGGDEDENEDVNVEGDEIDGAVINGDNDVVNN</sequence>
<feature type="compositionally biased region" description="Acidic residues" evidence="5">
    <location>
        <begin position="1042"/>
        <end position="1066"/>
    </location>
</feature>
<accession>A0A507ENP6</accession>
<feature type="compositionally biased region" description="Acidic residues" evidence="5">
    <location>
        <begin position="1084"/>
        <end position="1112"/>
    </location>
</feature>
<evidence type="ECO:0000256" key="2">
    <source>
        <dbReference type="ARBA" id="ARBA00022771"/>
    </source>
</evidence>
<feature type="compositionally biased region" description="Low complexity" evidence="5">
    <location>
        <begin position="819"/>
        <end position="836"/>
    </location>
</feature>
<feature type="region of interest" description="Disordered" evidence="5">
    <location>
        <begin position="463"/>
        <end position="593"/>
    </location>
</feature>
<dbReference type="SMART" id="SM00184">
    <property type="entry name" value="RING"/>
    <property type="match status" value="1"/>
</dbReference>
<dbReference type="GO" id="GO:0061630">
    <property type="term" value="F:ubiquitin protein ligase activity"/>
    <property type="evidence" value="ECO:0007669"/>
    <property type="project" value="TreeGrafter"/>
</dbReference>
<gene>
    <name evidence="7" type="ORF">CcCBS67573_g07991</name>
</gene>
<dbReference type="Gene3D" id="3.30.40.10">
    <property type="entry name" value="Zinc/RING finger domain, C3HC4 (zinc finger)"/>
    <property type="match status" value="1"/>
</dbReference>
<feature type="domain" description="RING-type" evidence="6">
    <location>
        <begin position="736"/>
        <end position="778"/>
    </location>
</feature>
<dbReference type="PROSITE" id="PS50089">
    <property type="entry name" value="ZF_RING_2"/>
    <property type="match status" value="1"/>
</dbReference>
<dbReference type="GO" id="GO:0016567">
    <property type="term" value="P:protein ubiquitination"/>
    <property type="evidence" value="ECO:0007669"/>
    <property type="project" value="TreeGrafter"/>
</dbReference>
<feature type="compositionally biased region" description="Polar residues" evidence="5">
    <location>
        <begin position="837"/>
        <end position="861"/>
    </location>
</feature>
<feature type="compositionally biased region" description="Low complexity" evidence="5">
    <location>
        <begin position="122"/>
        <end position="135"/>
    </location>
</feature>
<reference evidence="7 8" key="1">
    <citation type="journal article" date="2019" name="Sci. Rep.">
        <title>Comparative genomics of chytrid fungi reveal insights into the obligate biotrophic and pathogenic lifestyle of Synchytrium endobioticum.</title>
        <authorList>
            <person name="van de Vossenberg B.T.L.H."/>
            <person name="Warris S."/>
            <person name="Nguyen H.D.T."/>
            <person name="van Gent-Pelzer M.P.E."/>
            <person name="Joly D.L."/>
            <person name="van de Geest H.C."/>
            <person name="Bonants P.J.M."/>
            <person name="Smith D.S."/>
            <person name="Levesque C.A."/>
            <person name="van der Lee T.A.J."/>
        </authorList>
    </citation>
    <scope>NUCLEOTIDE SEQUENCE [LARGE SCALE GENOMIC DNA]</scope>
    <source>
        <strain evidence="7 8">CBS 675.73</strain>
    </source>
</reference>
<evidence type="ECO:0000256" key="3">
    <source>
        <dbReference type="ARBA" id="ARBA00022833"/>
    </source>
</evidence>